<dbReference type="Pfam" id="PF10536">
    <property type="entry name" value="PMD"/>
    <property type="match status" value="1"/>
</dbReference>
<feature type="region of interest" description="Disordered" evidence="2">
    <location>
        <begin position="505"/>
        <end position="524"/>
    </location>
</feature>
<dbReference type="EMBL" id="AP021048">
    <property type="protein sequence ID" value="BBN69039.1"/>
    <property type="molecule type" value="Genomic_DNA"/>
</dbReference>
<dbReference type="InterPro" id="IPR019557">
    <property type="entry name" value="AminoTfrase-like_pln_mobile"/>
</dbReference>
<gene>
    <name evidence="4" type="ORF">Prudu_711S000100</name>
</gene>
<evidence type="ECO:0000256" key="2">
    <source>
        <dbReference type="SAM" id="MobiDB-lite"/>
    </source>
</evidence>
<dbReference type="GO" id="GO:0010073">
    <property type="term" value="P:meristem maintenance"/>
    <property type="evidence" value="ECO:0007669"/>
    <property type="project" value="InterPro"/>
</dbReference>
<feature type="compositionally biased region" description="Acidic residues" evidence="2">
    <location>
        <begin position="376"/>
        <end position="385"/>
    </location>
</feature>
<feature type="region of interest" description="Disordered" evidence="2">
    <location>
        <begin position="375"/>
        <end position="419"/>
    </location>
</feature>
<dbReference type="PANTHER" id="PTHR46033">
    <property type="entry name" value="PROTEIN MAIN-LIKE 2"/>
    <property type="match status" value="1"/>
</dbReference>
<proteinExistence type="predicted"/>
<dbReference type="PANTHER" id="PTHR46033:SF65">
    <property type="entry name" value="AMINOTRANSFERASE-LIKE PLANT MOBILE DOMAIN-CONTAINING PROTEIN"/>
    <property type="match status" value="1"/>
</dbReference>
<feature type="coiled-coil region" evidence="1">
    <location>
        <begin position="716"/>
        <end position="753"/>
    </location>
</feature>
<evidence type="ECO:0000259" key="3">
    <source>
        <dbReference type="Pfam" id="PF10536"/>
    </source>
</evidence>
<evidence type="ECO:0000313" key="4">
    <source>
        <dbReference type="EMBL" id="BBN69039.1"/>
    </source>
</evidence>
<feature type="domain" description="Aminotransferase-like plant mobile" evidence="3">
    <location>
        <begin position="3"/>
        <end position="131"/>
    </location>
</feature>
<keyword evidence="1" id="KW-0175">Coiled coil</keyword>
<dbReference type="AlphaFoldDB" id="A0A5H2XQJ2"/>
<sequence length="812" mass="89602">MGSINRDENLLAAALCFWNSASNTFDFRVGPMAPTLLDMAQIFGFRPHGRPIDAVGSMAPTLLPLSLSLQPRSTRTRFSAEKDKDQQHMLFLLYWLNRFVFPNRSSAVLLEYRHLAEALHNHTDVGLGPTVYFPELRFPDIVLPENQVLALPLISAEEPKRSLEEYLMLFRHCTKRSAAQWQVGIRRTYPWFQAGFRLFEKEPEDEAARTDFRKKFLSITLPRDLPHGGGKPPNYHLGAEVYHPNFCARQLGCPQLIPLKSYRSCNRASSWRDADDLEVHKDARCAVNKINNSTDALYPSWEPNSCSSADFDAWWQARFQNLPASAKAHMIQTIKEINAQIIEDPSLTKNVGGQSVQAGEVIVSSVIAAGDLELPSADEEDDVEAEQTPAEAVPSGRRKRKGPGIPAGSPSPPPTKLKKLKKKGEVEYFAAEEAAAIPVSPSGTDDELREAFEEVEQEKELQELEEDEIPAEVIAESIALAQKQQKGLGAELTSSELALFEDAEAEHSTAAPEAEDRVEPSVSDPVDQAELTVVVPEAEVGTTAAAPVVVVEVPKATGALAAVSSPLKPPIVAMPIHSLPGSSATASFADPELEEFEAMDLDAQLDRLEKLSSPPSKAKSRAVQEAMERLKIWQSTELEFDEDTGALDQLMKDLDLLHRQNMAPRPILEMGLSLARDVLNLHGRYEDLKPTFKTSEFCKATHEANLADFARQKAELDQMVAGYKEAKATADKLEKQIEELQKQLAECREVQNRLGTGLSSKTKATFLVQSMVAASRPALEIAEASIHQGVLLQKELSVKKANLQETLGKLGF</sequence>
<organism evidence="4">
    <name type="scientific">Prunus dulcis</name>
    <name type="common">Almond</name>
    <name type="synonym">Amygdalus dulcis</name>
    <dbReference type="NCBI Taxonomy" id="3755"/>
    <lineage>
        <taxon>Eukaryota</taxon>
        <taxon>Viridiplantae</taxon>
        <taxon>Streptophyta</taxon>
        <taxon>Embryophyta</taxon>
        <taxon>Tracheophyta</taxon>
        <taxon>Spermatophyta</taxon>
        <taxon>Magnoliopsida</taxon>
        <taxon>eudicotyledons</taxon>
        <taxon>Gunneridae</taxon>
        <taxon>Pentapetalae</taxon>
        <taxon>rosids</taxon>
        <taxon>fabids</taxon>
        <taxon>Rosales</taxon>
        <taxon>Rosaceae</taxon>
        <taxon>Amygdaloideae</taxon>
        <taxon>Amygdaleae</taxon>
        <taxon>Prunus</taxon>
    </lineage>
</organism>
<dbReference type="InterPro" id="IPR044824">
    <property type="entry name" value="MAIN-like"/>
</dbReference>
<name>A0A5H2XQJ2_PRUDU</name>
<reference evidence="4" key="1">
    <citation type="journal article" date="2019" name="Science">
        <title>Mutation of a bHLH transcription factor allowed almond domestication.</title>
        <authorList>
            <person name="Sanchez-Perez R."/>
            <person name="Pavan S."/>
            <person name="Mazzeo R."/>
            <person name="Moldovan C."/>
            <person name="Aiese Cigliano R."/>
            <person name="Del Cueto J."/>
            <person name="Ricciardi F."/>
            <person name="Lotti C."/>
            <person name="Ricciardi L."/>
            <person name="Dicenta F."/>
            <person name="Lopez-Marques R.L."/>
            <person name="Lindberg Moller B."/>
        </authorList>
    </citation>
    <scope>NUCLEOTIDE SEQUENCE</scope>
</reference>
<evidence type="ECO:0000256" key="1">
    <source>
        <dbReference type="SAM" id="Coils"/>
    </source>
</evidence>
<accession>A0A5H2XQJ2</accession>
<protein>
    <recommendedName>
        <fullName evidence="3">Aminotransferase-like plant mobile domain-containing protein</fullName>
    </recommendedName>
</protein>